<proteinExistence type="predicted"/>
<dbReference type="InterPro" id="IPR013783">
    <property type="entry name" value="Ig-like_fold"/>
</dbReference>
<dbReference type="InterPro" id="IPR036582">
    <property type="entry name" value="Mao_N_sf"/>
</dbReference>
<gene>
    <name evidence="2" type="ORF">KB449_20815</name>
</gene>
<dbReference type="RefSeq" id="WP_282910192.1">
    <property type="nucleotide sequence ID" value="NZ_JAGRPV010000001.1"/>
</dbReference>
<sequence length="589" mass="62018">MRLAKWSLAALLAAGQTEVLDPSPARAEGLTLESGAASATNLSGKLFLTVGSANAAFEGETYAAARPVVVKKGVTYVALRFMAERLQGTLYPDPATGETVLFAGGVSLKYKPGSEQIKVDGAARKMNGAPYADRYVLMVPLTSIAQGLNLPLSVAGSSLVLQLRAPHSVPQAYFETDKASYKIGEPVQFTDLSADEDAAIVTRTWNRKQPAYFEPGDATITLTVKDRYGSVSSYSRTIHIEDEVLYTKETFDLLYAPVGQNIAVNGYAVKTMEALPYSYGTEGPALLRSSGPETVYEDGILYGDVATGPVRFLLHHKNSAGRNMKLAVLATNAGTTAATLTPGAAGAAGPTISPGQAGKMSLARYLSALASGEADQAITLEPGQNALLFANLQSLPAMPDGDVITFTGEVSSDAQIRYTVLMTTEGRDPIQALPNLPVLDPRESIVRGTFPGATRTFDYAEPVGNRMVKLSLTDNAADPFQEGTDGILNTVAVNSGNYGLLYSVKLRNVAPRTLIVFNPRGGMYAGAALVNGQTVTFSHLGAAGIQNEASVLYRTGNAEEEVDIAISPAAGSNLPFCLLFVPLPDTSGG</sequence>
<dbReference type="Pfam" id="PF07833">
    <property type="entry name" value="Cu_amine_oxidN1"/>
    <property type="match status" value="1"/>
</dbReference>
<organism evidence="2 3">
    <name type="scientific">Cohnella hashimotonis</name>
    <dbReference type="NCBI Taxonomy" id="2826895"/>
    <lineage>
        <taxon>Bacteria</taxon>
        <taxon>Bacillati</taxon>
        <taxon>Bacillota</taxon>
        <taxon>Bacilli</taxon>
        <taxon>Bacillales</taxon>
        <taxon>Paenibacillaceae</taxon>
        <taxon>Cohnella</taxon>
    </lineage>
</organism>
<dbReference type="EMBL" id="JAGRPV010000001">
    <property type="protein sequence ID" value="MDI4647427.1"/>
    <property type="molecule type" value="Genomic_DNA"/>
</dbReference>
<keyword evidence="3" id="KW-1185">Reference proteome</keyword>
<dbReference type="Gene3D" id="2.60.40.10">
    <property type="entry name" value="Immunoglobulins"/>
    <property type="match status" value="1"/>
</dbReference>
<accession>A0ABT6TNL9</accession>
<feature type="domain" description="Copper amine oxidase-like N-terminal" evidence="1">
    <location>
        <begin position="58"/>
        <end position="153"/>
    </location>
</feature>
<evidence type="ECO:0000313" key="2">
    <source>
        <dbReference type="EMBL" id="MDI4647427.1"/>
    </source>
</evidence>
<evidence type="ECO:0000313" key="3">
    <source>
        <dbReference type="Proteomes" id="UP001161691"/>
    </source>
</evidence>
<reference evidence="2" key="1">
    <citation type="submission" date="2023-04" db="EMBL/GenBank/DDBJ databases">
        <title>Comparative genomic analysis of Cohnella hashimotonis sp. nov., isolated from the International Space Station.</title>
        <authorList>
            <person name="Venkateswaran K."/>
            <person name="Simpson A."/>
        </authorList>
    </citation>
    <scope>NUCLEOTIDE SEQUENCE</scope>
    <source>
        <strain evidence="2">F6_2S_P_1</strain>
    </source>
</reference>
<protein>
    <submittedName>
        <fullName evidence="2">Stalk domain-containing protein</fullName>
    </submittedName>
</protein>
<dbReference type="InterPro" id="IPR035986">
    <property type="entry name" value="PKD_dom_sf"/>
</dbReference>
<dbReference type="Gene3D" id="3.30.457.10">
    <property type="entry name" value="Copper amine oxidase-like, N-terminal domain"/>
    <property type="match status" value="1"/>
</dbReference>
<dbReference type="SUPFAM" id="SSF55383">
    <property type="entry name" value="Copper amine oxidase, domain N"/>
    <property type="match status" value="1"/>
</dbReference>
<name>A0ABT6TNL9_9BACL</name>
<evidence type="ECO:0000259" key="1">
    <source>
        <dbReference type="Pfam" id="PF07833"/>
    </source>
</evidence>
<comment type="caution">
    <text evidence="2">The sequence shown here is derived from an EMBL/GenBank/DDBJ whole genome shotgun (WGS) entry which is preliminary data.</text>
</comment>
<dbReference type="Proteomes" id="UP001161691">
    <property type="component" value="Unassembled WGS sequence"/>
</dbReference>
<dbReference type="SUPFAM" id="SSF49299">
    <property type="entry name" value="PKD domain"/>
    <property type="match status" value="1"/>
</dbReference>
<dbReference type="InterPro" id="IPR012854">
    <property type="entry name" value="Cu_amine_oxidase-like_N"/>
</dbReference>